<keyword evidence="2" id="KW-1185">Reference proteome</keyword>
<dbReference type="Proteomes" id="UP000266313">
    <property type="component" value="Chromosome"/>
</dbReference>
<name>A0A286P3W8_9GAMM</name>
<evidence type="ECO:0000313" key="2">
    <source>
        <dbReference type="Proteomes" id="UP000266313"/>
    </source>
</evidence>
<evidence type="ECO:0000313" key="1">
    <source>
        <dbReference type="EMBL" id="BBA32340.1"/>
    </source>
</evidence>
<organism evidence="1 2">
    <name type="scientific">Methylocaldum marinum</name>
    <dbReference type="NCBI Taxonomy" id="1432792"/>
    <lineage>
        <taxon>Bacteria</taxon>
        <taxon>Pseudomonadati</taxon>
        <taxon>Pseudomonadota</taxon>
        <taxon>Gammaproteobacteria</taxon>
        <taxon>Methylococcales</taxon>
        <taxon>Methylococcaceae</taxon>
        <taxon>Methylocaldum</taxon>
    </lineage>
</organism>
<sequence length="285" mass="29656">MKQIRLTDAIATIVAGSVLSLGTVADASAHTMYNTYNAGTPPTDGATDGWVYGGFNELYPTVSPGWVGTAGATTLPFGYAGSAHLNWAAEFRDAGETLEVSRADAQARYGLAADIDTSGGAWMDAQPFPLGRSDYTDIGLIRSDVDAYITLNLTADNAEIANFGITVFTGMDTGTNYSHHEIWNSPAQGFDFTASDPFDTAGLNYLTHDATVDGVNGLTFLAEAGQIYSIFLGGSGGAHWALNRSAYVLTVSSAPVPIPAAVWLLGGGLAGVGLAGSRKRRAVDA</sequence>
<dbReference type="RefSeq" id="WP_119628152.1">
    <property type="nucleotide sequence ID" value="NZ_AP017928.1"/>
</dbReference>
<gene>
    <name evidence="1" type="ORF">sS8_0372</name>
</gene>
<reference evidence="1 2" key="1">
    <citation type="submission" date="2016-12" db="EMBL/GenBank/DDBJ databases">
        <title>Genome sequencing of Methylocaldum marinum.</title>
        <authorList>
            <person name="Takeuchi M."/>
            <person name="Kamagata Y."/>
            <person name="Hiraoka S."/>
            <person name="Oshima K."/>
            <person name="Hattori M."/>
            <person name="Iwasaki W."/>
        </authorList>
    </citation>
    <scope>NUCLEOTIDE SEQUENCE [LARGE SCALE GENOMIC DNA]</scope>
    <source>
        <strain evidence="1 2">S8</strain>
    </source>
</reference>
<accession>A0A286P3W8</accession>
<evidence type="ECO:0008006" key="3">
    <source>
        <dbReference type="Google" id="ProtNLM"/>
    </source>
</evidence>
<dbReference type="EMBL" id="AP017928">
    <property type="protein sequence ID" value="BBA32340.1"/>
    <property type="molecule type" value="Genomic_DNA"/>
</dbReference>
<protein>
    <recommendedName>
        <fullName evidence="3">VPLPA-CTERM sorting domain-containing protein</fullName>
    </recommendedName>
</protein>
<proteinExistence type="predicted"/>
<dbReference type="OrthoDB" id="5567186at2"/>
<dbReference type="KEGG" id="mmai:sS8_0372"/>
<dbReference type="AlphaFoldDB" id="A0A286P3W8"/>